<dbReference type="PANTHER" id="PTHR42783">
    <property type="entry name" value="GLUTAMATE SYNTHASE [NADPH] SMALL CHAIN"/>
    <property type="match status" value="1"/>
</dbReference>
<feature type="domain" description="4Fe-4S ferredoxin-type" evidence="4">
    <location>
        <begin position="1042"/>
        <end position="1071"/>
    </location>
</feature>
<dbReference type="PANTHER" id="PTHR42783:SF3">
    <property type="entry name" value="GLUTAMATE SYNTHASE [NADPH] SMALL CHAIN-RELATED"/>
    <property type="match status" value="1"/>
</dbReference>
<dbReference type="Pfam" id="PF07992">
    <property type="entry name" value="Pyr_redox_2"/>
    <property type="match status" value="1"/>
</dbReference>
<evidence type="ECO:0000313" key="6">
    <source>
        <dbReference type="Proteomes" id="UP000663720"/>
    </source>
</evidence>
<keyword evidence="2" id="KW-0408">Iron</keyword>
<dbReference type="Pfam" id="PF14691">
    <property type="entry name" value="Fer4_20"/>
    <property type="match status" value="1"/>
</dbReference>
<dbReference type="Proteomes" id="UP000663720">
    <property type="component" value="Chromosome"/>
</dbReference>
<dbReference type="SUPFAM" id="SSF46548">
    <property type="entry name" value="alpha-helical ferredoxin"/>
    <property type="match status" value="2"/>
</dbReference>
<dbReference type="EMBL" id="CP061799">
    <property type="protein sequence ID" value="QTA79155.1"/>
    <property type="molecule type" value="Genomic_DNA"/>
</dbReference>
<sequence length="1120" mass="121607">MSRVKDRLHRAIVIGATPSGIAAANKLGELGIPVTLVDMDPDLDKKLAKEEWVLKTGIPLNHAHRPGLIRILRNPGITCILPAKVNNIKHSSQGFRVNITKEQTFIDPEKCILCGRCTEVCPVITGENEKAVNFGSRLSLPGHPVIDKRRLPLCRENCPLGVNAQGYLALTKQGKYIEALELILEKNILPGICGRVCNHPCEDDCRRGQLDDPVAIRNIKRFVADYGAEHPGKIKIKKIQEKRPERFAVIGSGPSGLAAAADLARAGCGVTIFEKEKMAGGLLRYGIGPHRLPRNILDAELDYIKTLGVEFVTDHPVNLSKDIKKLSKEYKGVIISTGSWKDRPLGIKGQELEGVEGCLEFLGKYYRGEFTELKEKAAVIGDGNAAFDLSRTLSRIGADVTILSWFGMEEIPADPEEIRGAAEEGIAIKSSTQVIEFVGENGKLKHLRCKSTKPGTPDQNSIAWPVIDKESKTFTLEFDKVFISIGQTGPFEPGAKNQGVKINKSGFISVDNNFRTSIPNVYAAGDAVTGPSTVVRAMANGRAAAARALADICGIKSCEPVITRPQNRDFPEIPTDIPTLNRADMPEKQPKGREHNFAEVALGLSETQVLYEAGRCLQCGCCAECMQCVEICGAIQAIDHGEPEEEIVEHAGAVIIADPEMYSQIKGDDVIRAYGPKTSKTDVYAMLMRGYAAAAQTMLLLGNKSLMLKGNSVSFYQPDPRLSPDIRIGVFVCKCNDSLGWSQEMDQYVEGLNNIQDVVHAQTINSACISEGASEIIKAVRDKGITRIVLGSCVCCPLNFVCSACTDQRSRLKHKLFTATGISRSMVITRNIRGEALSLLKKDPSQALKKFKGLIDRSIRSSLSLKKFPTPARLYNFTAAVIGQSEPAVTSATTLADAGMDVFMFGTPDNPLTEGPEHPNIHCFEGSAVSQFRGTLGDFKIDIETNNFKQSIQVGAVIIGEKARKKIKYAHQQGLDCRVVESGMQEAGVTGIPFFYPGNTSVSGLFLADPPGISISNKQKGAAAAVLAAAAMPQGPRQSKGFTVSVNEEICRSCGRCIEVCPYQAVIMKPNEIGGWYALVDEAFCKGCGNCISVCPSSAADSPYRDQKFFEQTLEEILLQ</sequence>
<dbReference type="InterPro" id="IPR017900">
    <property type="entry name" value="4Fe4S_Fe_S_CS"/>
</dbReference>
<dbReference type="SUPFAM" id="SSF51971">
    <property type="entry name" value="Nucleotide-binding domain"/>
    <property type="match status" value="1"/>
</dbReference>
<name>A0A975GFG4_9BACT</name>
<dbReference type="PRINTS" id="PR00368">
    <property type="entry name" value="FADPNR"/>
</dbReference>
<protein>
    <submittedName>
        <fullName evidence="5">4Fe-4S ferredoxin iron-sulfur protein</fullName>
    </submittedName>
</protein>
<dbReference type="GO" id="GO:0046872">
    <property type="term" value="F:metal ion binding"/>
    <property type="evidence" value="ECO:0007669"/>
    <property type="project" value="UniProtKB-KW"/>
</dbReference>
<dbReference type="Gene3D" id="3.50.50.60">
    <property type="entry name" value="FAD/NAD(P)-binding domain"/>
    <property type="match status" value="2"/>
</dbReference>
<dbReference type="SUPFAM" id="SSF51905">
    <property type="entry name" value="FAD/NAD(P)-binding domain"/>
    <property type="match status" value="1"/>
</dbReference>
<keyword evidence="1" id="KW-0479">Metal-binding</keyword>
<dbReference type="RefSeq" id="WP_207690933.1">
    <property type="nucleotide sequence ID" value="NZ_CP061799.1"/>
</dbReference>
<dbReference type="InterPro" id="IPR017896">
    <property type="entry name" value="4Fe4S_Fe-S-bd"/>
</dbReference>
<gene>
    <name evidence="5" type="ORF">dnl_14090</name>
</gene>
<dbReference type="KEGG" id="dli:dnl_14090"/>
<dbReference type="PROSITE" id="PS51379">
    <property type="entry name" value="4FE4S_FER_2"/>
    <property type="match status" value="3"/>
</dbReference>
<dbReference type="SUPFAM" id="SSF54862">
    <property type="entry name" value="4Fe-4S ferredoxins"/>
    <property type="match status" value="1"/>
</dbReference>
<keyword evidence="6" id="KW-1185">Reference proteome</keyword>
<dbReference type="InterPro" id="IPR023753">
    <property type="entry name" value="FAD/NAD-binding_dom"/>
</dbReference>
<dbReference type="InterPro" id="IPR036188">
    <property type="entry name" value="FAD/NAD-bd_sf"/>
</dbReference>
<dbReference type="GO" id="GO:0016491">
    <property type="term" value="F:oxidoreductase activity"/>
    <property type="evidence" value="ECO:0007669"/>
    <property type="project" value="InterPro"/>
</dbReference>
<dbReference type="PROSITE" id="PS00198">
    <property type="entry name" value="4FE4S_FER_1"/>
    <property type="match status" value="4"/>
</dbReference>
<evidence type="ECO:0000256" key="2">
    <source>
        <dbReference type="ARBA" id="ARBA00023004"/>
    </source>
</evidence>
<feature type="domain" description="4Fe-4S ferredoxin-type" evidence="4">
    <location>
        <begin position="1076"/>
        <end position="1105"/>
    </location>
</feature>
<dbReference type="Pfam" id="PF12838">
    <property type="entry name" value="Fer4_7"/>
    <property type="match status" value="1"/>
</dbReference>
<dbReference type="Pfam" id="PF00037">
    <property type="entry name" value="Fer4"/>
    <property type="match status" value="1"/>
</dbReference>
<dbReference type="AlphaFoldDB" id="A0A975GFG4"/>
<evidence type="ECO:0000256" key="1">
    <source>
        <dbReference type="ARBA" id="ARBA00022723"/>
    </source>
</evidence>
<accession>A0A975GFG4</accession>
<proteinExistence type="predicted"/>
<dbReference type="InterPro" id="IPR009051">
    <property type="entry name" value="Helical_ferredxn"/>
</dbReference>
<dbReference type="Gene3D" id="3.30.70.20">
    <property type="match status" value="2"/>
</dbReference>
<evidence type="ECO:0000259" key="4">
    <source>
        <dbReference type="PROSITE" id="PS51379"/>
    </source>
</evidence>
<dbReference type="Gene3D" id="1.10.1060.10">
    <property type="entry name" value="Alpha-helical ferredoxin"/>
    <property type="match status" value="2"/>
</dbReference>
<dbReference type="InterPro" id="IPR028261">
    <property type="entry name" value="DPD_II"/>
</dbReference>
<dbReference type="GO" id="GO:0051536">
    <property type="term" value="F:iron-sulfur cluster binding"/>
    <property type="evidence" value="ECO:0007669"/>
    <property type="project" value="UniProtKB-KW"/>
</dbReference>
<organism evidence="5 6">
    <name type="scientific">Desulfonema limicola</name>
    <dbReference type="NCBI Taxonomy" id="45656"/>
    <lineage>
        <taxon>Bacteria</taxon>
        <taxon>Pseudomonadati</taxon>
        <taxon>Thermodesulfobacteriota</taxon>
        <taxon>Desulfobacteria</taxon>
        <taxon>Desulfobacterales</taxon>
        <taxon>Desulfococcaceae</taxon>
        <taxon>Desulfonema</taxon>
    </lineage>
</organism>
<evidence type="ECO:0000313" key="5">
    <source>
        <dbReference type="EMBL" id="QTA79155.1"/>
    </source>
</evidence>
<evidence type="ECO:0000256" key="3">
    <source>
        <dbReference type="ARBA" id="ARBA00023014"/>
    </source>
</evidence>
<reference evidence="5" key="1">
    <citation type="journal article" date="2021" name="Microb. Physiol.">
        <title>Proteogenomic Insights into the Physiology of Marine, Sulfate-Reducing, Filamentous Desulfonema limicola and Desulfonema magnum.</title>
        <authorList>
            <person name="Schnaars V."/>
            <person name="Wohlbrand L."/>
            <person name="Scheve S."/>
            <person name="Hinrichs C."/>
            <person name="Reinhardt R."/>
            <person name="Rabus R."/>
        </authorList>
    </citation>
    <scope>NUCLEOTIDE SEQUENCE</scope>
    <source>
        <strain evidence="5">5ac10</strain>
    </source>
</reference>
<feature type="domain" description="4Fe-4S ferredoxin-type" evidence="4">
    <location>
        <begin position="102"/>
        <end position="129"/>
    </location>
</feature>
<dbReference type="PRINTS" id="PR00469">
    <property type="entry name" value="PNDRDTASEII"/>
</dbReference>
<keyword evidence="3" id="KW-0411">Iron-sulfur</keyword>